<dbReference type="EMBL" id="GBRH01181179">
    <property type="protein sequence ID" value="JAE16717.1"/>
    <property type="molecule type" value="Transcribed_RNA"/>
</dbReference>
<accession>A0A0A9FWS8</accession>
<protein>
    <submittedName>
        <fullName evidence="1">Uncharacterized protein</fullName>
    </submittedName>
</protein>
<sequence>MSRSSFLWVQQCCDKKRDCTSST</sequence>
<reference evidence="1" key="1">
    <citation type="submission" date="2014-09" db="EMBL/GenBank/DDBJ databases">
        <authorList>
            <person name="Magalhaes I.L.F."/>
            <person name="Oliveira U."/>
            <person name="Santos F.R."/>
            <person name="Vidigal T.H.D.A."/>
            <person name="Brescovit A.D."/>
            <person name="Santos A.J."/>
        </authorList>
    </citation>
    <scope>NUCLEOTIDE SEQUENCE</scope>
    <source>
        <tissue evidence="1">Shoot tissue taken approximately 20 cm above the soil surface</tissue>
    </source>
</reference>
<name>A0A0A9FWS8_ARUDO</name>
<dbReference type="AlphaFoldDB" id="A0A0A9FWS8"/>
<organism evidence="1">
    <name type="scientific">Arundo donax</name>
    <name type="common">Giant reed</name>
    <name type="synonym">Donax arundinaceus</name>
    <dbReference type="NCBI Taxonomy" id="35708"/>
    <lineage>
        <taxon>Eukaryota</taxon>
        <taxon>Viridiplantae</taxon>
        <taxon>Streptophyta</taxon>
        <taxon>Embryophyta</taxon>
        <taxon>Tracheophyta</taxon>
        <taxon>Spermatophyta</taxon>
        <taxon>Magnoliopsida</taxon>
        <taxon>Liliopsida</taxon>
        <taxon>Poales</taxon>
        <taxon>Poaceae</taxon>
        <taxon>PACMAD clade</taxon>
        <taxon>Arundinoideae</taxon>
        <taxon>Arundineae</taxon>
        <taxon>Arundo</taxon>
    </lineage>
</organism>
<proteinExistence type="predicted"/>
<reference evidence="1" key="2">
    <citation type="journal article" date="2015" name="Data Brief">
        <title>Shoot transcriptome of the giant reed, Arundo donax.</title>
        <authorList>
            <person name="Barrero R.A."/>
            <person name="Guerrero F.D."/>
            <person name="Moolhuijzen P."/>
            <person name="Goolsby J.A."/>
            <person name="Tidwell J."/>
            <person name="Bellgard S.E."/>
            <person name="Bellgard M.I."/>
        </authorList>
    </citation>
    <scope>NUCLEOTIDE SEQUENCE</scope>
    <source>
        <tissue evidence="1">Shoot tissue taken approximately 20 cm above the soil surface</tissue>
    </source>
</reference>
<evidence type="ECO:0000313" key="1">
    <source>
        <dbReference type="EMBL" id="JAE16717.1"/>
    </source>
</evidence>